<evidence type="ECO:0000256" key="3">
    <source>
        <dbReference type="ARBA" id="ARBA00023163"/>
    </source>
</evidence>
<proteinExistence type="predicted"/>
<evidence type="ECO:0000256" key="2">
    <source>
        <dbReference type="ARBA" id="ARBA00023125"/>
    </source>
</evidence>
<keyword evidence="1" id="KW-0805">Transcription regulation</keyword>
<dbReference type="AlphaFoldDB" id="A0A076YI44"/>
<dbReference type="InterPro" id="IPR020449">
    <property type="entry name" value="Tscrpt_reg_AraC-type_HTH"/>
</dbReference>
<sequence length="103" mass="11892">MQRFQALVEDRYREQPSVEALAGELGITAAHLNTLCRRLTGRSPLQLLHERVLLEAKRELTYTNLTISRIADGLGFSEPAYFTRFFKRMTGLSPRAFRRGRHD</sequence>
<evidence type="ECO:0000256" key="1">
    <source>
        <dbReference type="ARBA" id="ARBA00023015"/>
    </source>
</evidence>
<dbReference type="EMBL" id="KJ829506">
    <property type="protein sequence ID" value="AIK66560.1"/>
    <property type="molecule type" value="Genomic_DNA"/>
</dbReference>
<name>A0A076YI44_9GAMM</name>
<evidence type="ECO:0000313" key="5">
    <source>
        <dbReference type="EMBL" id="AIK66560.1"/>
    </source>
</evidence>
<keyword evidence="3" id="KW-0804">Transcription</keyword>
<dbReference type="InterPro" id="IPR009057">
    <property type="entry name" value="Homeodomain-like_sf"/>
</dbReference>
<feature type="domain" description="HTH araC/xylS-type" evidence="4">
    <location>
        <begin position="2"/>
        <end position="100"/>
    </location>
</feature>
<dbReference type="SUPFAM" id="SSF46689">
    <property type="entry name" value="Homeodomain-like"/>
    <property type="match status" value="1"/>
</dbReference>
<protein>
    <submittedName>
        <fullName evidence="5">Transcriptional regulator AraC family</fullName>
    </submittedName>
</protein>
<evidence type="ECO:0000259" key="4">
    <source>
        <dbReference type="PROSITE" id="PS01124"/>
    </source>
</evidence>
<reference evidence="5" key="1">
    <citation type="submission" date="2014-04" db="EMBL/GenBank/DDBJ databases">
        <title>Isolation and characterization of a novel Arhodomonas sp. strain Seminole and its Genetic Potential to Degrade Hydrocarbons at high salinity.</title>
        <authorList>
            <person name="Dalvi S."/>
            <person name="Nicholson C.A."/>
            <person name="Najar F.Z."/>
            <person name="Roe B.A."/>
            <person name="Canaan P."/>
            <person name="Hartson S.D."/>
            <person name="Fathepure B.Z."/>
        </authorList>
    </citation>
    <scope>NUCLEOTIDE SEQUENCE</scope>
    <source>
        <strain evidence="5">Seminole</strain>
    </source>
</reference>
<dbReference type="GO" id="GO:0043565">
    <property type="term" value="F:sequence-specific DNA binding"/>
    <property type="evidence" value="ECO:0007669"/>
    <property type="project" value="InterPro"/>
</dbReference>
<dbReference type="SMART" id="SM00342">
    <property type="entry name" value="HTH_ARAC"/>
    <property type="match status" value="1"/>
</dbReference>
<dbReference type="PANTHER" id="PTHR43280:SF32">
    <property type="entry name" value="TRANSCRIPTIONAL REGULATORY PROTEIN"/>
    <property type="match status" value="1"/>
</dbReference>
<dbReference type="PANTHER" id="PTHR43280">
    <property type="entry name" value="ARAC-FAMILY TRANSCRIPTIONAL REGULATOR"/>
    <property type="match status" value="1"/>
</dbReference>
<keyword evidence="2" id="KW-0238">DNA-binding</keyword>
<organism evidence="5">
    <name type="scientific">Arhodomonas sp. Seminole</name>
    <dbReference type="NCBI Taxonomy" id="1204713"/>
    <lineage>
        <taxon>Bacteria</taxon>
        <taxon>Pseudomonadati</taxon>
        <taxon>Pseudomonadota</taxon>
        <taxon>Gammaproteobacteria</taxon>
        <taxon>Chromatiales</taxon>
        <taxon>Ectothiorhodospiraceae</taxon>
        <taxon>Arhodomonas</taxon>
    </lineage>
</organism>
<dbReference type="PRINTS" id="PR00032">
    <property type="entry name" value="HTHARAC"/>
</dbReference>
<dbReference type="PROSITE" id="PS01124">
    <property type="entry name" value="HTH_ARAC_FAMILY_2"/>
    <property type="match status" value="1"/>
</dbReference>
<accession>A0A076YI44</accession>
<dbReference type="Gene3D" id="1.10.10.60">
    <property type="entry name" value="Homeodomain-like"/>
    <property type="match status" value="1"/>
</dbReference>
<dbReference type="Pfam" id="PF12833">
    <property type="entry name" value="HTH_18"/>
    <property type="match status" value="1"/>
</dbReference>
<dbReference type="GO" id="GO:0003700">
    <property type="term" value="F:DNA-binding transcription factor activity"/>
    <property type="evidence" value="ECO:0007669"/>
    <property type="project" value="InterPro"/>
</dbReference>
<dbReference type="InterPro" id="IPR018060">
    <property type="entry name" value="HTH_AraC"/>
</dbReference>